<evidence type="ECO:0000259" key="1">
    <source>
        <dbReference type="Pfam" id="PF01467"/>
    </source>
</evidence>
<dbReference type="SUPFAM" id="SSF52374">
    <property type="entry name" value="Nucleotidylyl transferase"/>
    <property type="match status" value="1"/>
</dbReference>
<dbReference type="PANTHER" id="PTHR10695">
    <property type="entry name" value="DEPHOSPHO-COA KINASE-RELATED"/>
    <property type="match status" value="1"/>
</dbReference>
<gene>
    <name evidence="2" type="ORF">EV421DRAFT_1793195</name>
</gene>
<accession>A0AA39JQZ8</accession>
<keyword evidence="3" id="KW-1185">Reference proteome</keyword>
<evidence type="ECO:0000313" key="3">
    <source>
        <dbReference type="Proteomes" id="UP001175226"/>
    </source>
</evidence>
<organism evidence="2 3">
    <name type="scientific">Armillaria borealis</name>
    <dbReference type="NCBI Taxonomy" id="47425"/>
    <lineage>
        <taxon>Eukaryota</taxon>
        <taxon>Fungi</taxon>
        <taxon>Dikarya</taxon>
        <taxon>Basidiomycota</taxon>
        <taxon>Agaricomycotina</taxon>
        <taxon>Agaricomycetes</taxon>
        <taxon>Agaricomycetidae</taxon>
        <taxon>Agaricales</taxon>
        <taxon>Marasmiineae</taxon>
        <taxon>Physalacriaceae</taxon>
        <taxon>Armillaria</taxon>
    </lineage>
</organism>
<dbReference type="InterPro" id="IPR014729">
    <property type="entry name" value="Rossmann-like_a/b/a_fold"/>
</dbReference>
<dbReference type="Gene3D" id="3.40.50.620">
    <property type="entry name" value="HUPs"/>
    <property type="match status" value="1"/>
</dbReference>
<proteinExistence type="predicted"/>
<dbReference type="InterPro" id="IPR004821">
    <property type="entry name" value="Cyt_trans-like"/>
</dbReference>
<dbReference type="Pfam" id="PF01467">
    <property type="entry name" value="CTP_transf_like"/>
    <property type="match status" value="1"/>
</dbReference>
<dbReference type="GO" id="GO:0015937">
    <property type="term" value="P:coenzyme A biosynthetic process"/>
    <property type="evidence" value="ECO:0007669"/>
    <property type="project" value="TreeGrafter"/>
</dbReference>
<dbReference type="PANTHER" id="PTHR10695:SF46">
    <property type="entry name" value="BIFUNCTIONAL COENZYME A SYNTHASE-RELATED"/>
    <property type="match status" value="1"/>
</dbReference>
<comment type="caution">
    <text evidence="2">The sequence shown here is derived from an EMBL/GenBank/DDBJ whole genome shotgun (WGS) entry which is preliminary data.</text>
</comment>
<dbReference type="EMBL" id="JAUEPT010000014">
    <property type="protein sequence ID" value="KAK0446231.1"/>
    <property type="molecule type" value="Genomic_DNA"/>
</dbReference>
<dbReference type="AlphaFoldDB" id="A0AA39JQZ8"/>
<reference evidence="2" key="1">
    <citation type="submission" date="2023-06" db="EMBL/GenBank/DDBJ databases">
        <authorList>
            <consortium name="Lawrence Berkeley National Laboratory"/>
            <person name="Ahrendt S."/>
            <person name="Sahu N."/>
            <person name="Indic B."/>
            <person name="Wong-Bajracharya J."/>
            <person name="Merenyi Z."/>
            <person name="Ke H.-M."/>
            <person name="Monk M."/>
            <person name="Kocsube S."/>
            <person name="Drula E."/>
            <person name="Lipzen A."/>
            <person name="Balint B."/>
            <person name="Henrissat B."/>
            <person name="Andreopoulos B."/>
            <person name="Martin F.M."/>
            <person name="Harder C.B."/>
            <person name="Rigling D."/>
            <person name="Ford K.L."/>
            <person name="Foster G.D."/>
            <person name="Pangilinan J."/>
            <person name="Papanicolaou A."/>
            <person name="Barry K."/>
            <person name="LaButti K."/>
            <person name="Viragh M."/>
            <person name="Koriabine M."/>
            <person name="Yan M."/>
            <person name="Riley R."/>
            <person name="Champramary S."/>
            <person name="Plett K.L."/>
            <person name="Tsai I.J."/>
            <person name="Slot J."/>
            <person name="Sipos G."/>
            <person name="Plett J."/>
            <person name="Nagy L.G."/>
            <person name="Grigoriev I.V."/>
        </authorList>
    </citation>
    <scope>NUCLEOTIDE SEQUENCE</scope>
    <source>
        <strain evidence="2">FPL87.14</strain>
    </source>
</reference>
<evidence type="ECO:0000313" key="2">
    <source>
        <dbReference type="EMBL" id="KAK0446231.1"/>
    </source>
</evidence>
<dbReference type="Proteomes" id="UP001175226">
    <property type="component" value="Unassembled WGS sequence"/>
</dbReference>
<name>A0AA39JQZ8_9AGAR</name>
<dbReference type="GO" id="GO:0004140">
    <property type="term" value="F:dephospho-CoA kinase activity"/>
    <property type="evidence" value="ECO:0007669"/>
    <property type="project" value="TreeGrafter"/>
</dbReference>
<feature type="domain" description="Cytidyltransferase-like" evidence="1">
    <location>
        <begin position="189"/>
        <end position="338"/>
    </location>
</feature>
<protein>
    <recommendedName>
        <fullName evidence="1">Cytidyltransferase-like domain-containing protein</fullName>
    </recommendedName>
</protein>
<sequence length="348" mass="38113">MIHDHATASLKGVIIPQNLSVSTMASTVPNALLLASLSDLSTPHFLSPVIITAASSAQKRLVIALYSPLFTSPNDDVTEPPISHTERWDDVQRLLTFVYVQATKAAQEMDKVLLEVDVLLKGTNEGIPDFAVETDVVFRVQGDILAPPLSSLVPQHYGAPDTEAELHHQPLPPSAQNVSYPPMYPVTALGGTFDHLHAGHKILLSMGAWISSEKLIVGVTGDELLKNKAYKEVLEDIQTRKDRVRKFLTLFKPGLFYDIVVISDVYGPTGWDPYIQALVVSAETMSGAKAITSHRASQSLSALEIFVIDVISPTSSKLDHEDHELLKQTKMSSTFIREWISKQVAGDD</sequence>